<accession>A0ABN0RQ77</accession>
<protein>
    <recommendedName>
        <fullName evidence="8">Glyceraldehyde-3-phosphate dehydrogenase</fullName>
        <ecNumber evidence="8">1.2.1.-</ecNumber>
    </recommendedName>
</protein>
<comment type="subunit">
    <text evidence="3">Homotetramer.</text>
</comment>
<dbReference type="Gene3D" id="3.40.50.720">
    <property type="entry name" value="NAD(P)-binding Rossmann-like Domain"/>
    <property type="match status" value="1"/>
</dbReference>
<evidence type="ECO:0000259" key="9">
    <source>
        <dbReference type="SMART" id="SM00846"/>
    </source>
</evidence>
<dbReference type="SMART" id="SM00846">
    <property type="entry name" value="Gp_dh_N"/>
    <property type="match status" value="1"/>
</dbReference>
<dbReference type="PANTHER" id="PTHR10836:SF76">
    <property type="entry name" value="GLYCERALDEHYDE-3-PHOSPHATE DEHYDROGENASE-RELATED"/>
    <property type="match status" value="1"/>
</dbReference>
<gene>
    <name evidence="10" type="ORF">KLA_07047</name>
</gene>
<dbReference type="SUPFAM" id="SSF51735">
    <property type="entry name" value="NAD(P)-binding Rossmann-fold domains"/>
    <property type="match status" value="1"/>
</dbReference>
<sequence>MSNLKIGINGFGRIGRLVFRTTIKRGDVDVVAINDLLDVEHLAYLLKYDSVHGKFDGTVEVNDGNLVVNGKVVRITAERDPKDIKWDAAGAEVVAECTGIFTTLEKAQLHIDGGAKKVVISAPSADAPMFVMGVNHTEAKASDLIVSNASCTTNCLAPVAKVLNDNFGIEEALMTTIHASTSTQFVVDSPSRKNYRLGRSAMANIIPSSTGAAKAVGKVIPELNGKLTGMAFRVPTPDVSVVDLTVRVKKETSYEEIKKVFKAASEGELAGVLGYTEEDVVSQDFVGEAQTSVFDAGAGIELSSTFFKIISWYDNEAGYSNKLVDLAQHVASL</sequence>
<reference evidence="10 11" key="1">
    <citation type="journal article" date="2014" name="Genome Announc.">
        <title>Draft Genome Sequence of the Carrageenan-Degrading Bacterium Cellulophaga sp. Strain KL-A, Isolated from Decaying Marine Algae.</title>
        <authorList>
            <person name="Shan D."/>
            <person name="Ying J."/>
            <person name="Li X."/>
            <person name="Gao Z."/>
            <person name="Wei G."/>
            <person name="Shao Z."/>
        </authorList>
    </citation>
    <scope>NUCLEOTIDE SEQUENCE [LARGE SCALE GENOMIC DNA]</scope>
    <source>
        <strain evidence="10 11">KL-A</strain>
    </source>
</reference>
<keyword evidence="11" id="KW-1185">Reference proteome</keyword>
<keyword evidence="4 8" id="KW-0560">Oxidoreductase</keyword>
<evidence type="ECO:0000256" key="8">
    <source>
        <dbReference type="RuleBase" id="RU361160"/>
    </source>
</evidence>
<evidence type="ECO:0000256" key="7">
    <source>
        <dbReference type="RuleBase" id="RU000397"/>
    </source>
</evidence>
<dbReference type="PROSITE" id="PS00071">
    <property type="entry name" value="GAPDH"/>
    <property type="match status" value="1"/>
</dbReference>
<organism evidence="10 11">
    <name type="scientific">Cellulophaga geojensis KL-A</name>
    <dbReference type="NCBI Taxonomy" id="1328323"/>
    <lineage>
        <taxon>Bacteria</taxon>
        <taxon>Pseudomonadati</taxon>
        <taxon>Bacteroidota</taxon>
        <taxon>Flavobacteriia</taxon>
        <taxon>Flavobacteriales</taxon>
        <taxon>Flavobacteriaceae</taxon>
        <taxon>Cellulophaga</taxon>
    </lineage>
</organism>
<dbReference type="Gene3D" id="3.30.360.10">
    <property type="entry name" value="Dihydrodipicolinate Reductase, domain 2"/>
    <property type="match status" value="1"/>
</dbReference>
<dbReference type="PRINTS" id="PR00078">
    <property type="entry name" value="G3PDHDRGNASE"/>
</dbReference>
<keyword evidence="5" id="KW-0520">NAD</keyword>
<evidence type="ECO:0000313" key="10">
    <source>
        <dbReference type="EMBL" id="EWH14067.1"/>
    </source>
</evidence>
<dbReference type="CDD" id="cd18126">
    <property type="entry name" value="GAPDH_I_C"/>
    <property type="match status" value="1"/>
</dbReference>
<comment type="catalytic activity">
    <reaction evidence="6">
        <text>D-glyceraldehyde 3-phosphate + phosphate + NAD(+) = (2R)-3-phospho-glyceroyl phosphate + NADH + H(+)</text>
        <dbReference type="Rhea" id="RHEA:10300"/>
        <dbReference type="ChEBI" id="CHEBI:15378"/>
        <dbReference type="ChEBI" id="CHEBI:43474"/>
        <dbReference type="ChEBI" id="CHEBI:57540"/>
        <dbReference type="ChEBI" id="CHEBI:57604"/>
        <dbReference type="ChEBI" id="CHEBI:57945"/>
        <dbReference type="ChEBI" id="CHEBI:59776"/>
        <dbReference type="EC" id="1.2.1.12"/>
    </reaction>
</comment>
<comment type="function">
    <text evidence="1">Catalyzes the oxidative phosphorylation of glyceraldehyde 3-phosphate (G3P) to 1,3-bisphosphoglycerate (BPG) using the cofactor NAD. The first reaction step involves the formation of a hemiacetal intermediate between G3P and a cysteine residue, and this hemiacetal intermediate is then oxidized to a thioester, with concomitant reduction of NAD to NADH. The reduced NADH is then exchanged with the second NAD, and the thioester is attacked by a nucleophilic inorganic phosphate to produce BPG.</text>
</comment>
<evidence type="ECO:0000256" key="2">
    <source>
        <dbReference type="ARBA" id="ARBA00007406"/>
    </source>
</evidence>
<proteinExistence type="inferred from homology"/>
<dbReference type="EMBL" id="ARZX01000006">
    <property type="protein sequence ID" value="EWH14067.1"/>
    <property type="molecule type" value="Genomic_DNA"/>
</dbReference>
<dbReference type="PIRSF" id="PIRSF000149">
    <property type="entry name" value="GAP_DH"/>
    <property type="match status" value="1"/>
</dbReference>
<evidence type="ECO:0000256" key="5">
    <source>
        <dbReference type="ARBA" id="ARBA00023027"/>
    </source>
</evidence>
<evidence type="ECO:0000256" key="1">
    <source>
        <dbReference type="ARBA" id="ARBA00003501"/>
    </source>
</evidence>
<comment type="similarity">
    <text evidence="2 7">Belongs to the glyceraldehyde-3-phosphate dehydrogenase family.</text>
</comment>
<evidence type="ECO:0000256" key="3">
    <source>
        <dbReference type="ARBA" id="ARBA00011881"/>
    </source>
</evidence>
<dbReference type="Pfam" id="PF02800">
    <property type="entry name" value="Gp_dh_C"/>
    <property type="match status" value="1"/>
</dbReference>
<dbReference type="SUPFAM" id="SSF55347">
    <property type="entry name" value="Glyceraldehyde-3-phosphate dehydrogenase-like, C-terminal domain"/>
    <property type="match status" value="1"/>
</dbReference>
<dbReference type="NCBIfam" id="TIGR01534">
    <property type="entry name" value="GAPDH-I"/>
    <property type="match status" value="1"/>
</dbReference>
<dbReference type="PANTHER" id="PTHR10836">
    <property type="entry name" value="GLYCERALDEHYDE 3-PHOSPHATE DEHYDROGENASE"/>
    <property type="match status" value="1"/>
</dbReference>
<dbReference type="EC" id="1.2.1.-" evidence="8"/>
<comment type="caution">
    <text evidence="10">The sequence shown here is derived from an EMBL/GenBank/DDBJ whole genome shotgun (WGS) entry which is preliminary data.</text>
</comment>
<dbReference type="Pfam" id="PF00044">
    <property type="entry name" value="Gp_dh_N"/>
    <property type="match status" value="1"/>
</dbReference>
<dbReference type="Proteomes" id="UP000019275">
    <property type="component" value="Unassembled WGS sequence"/>
</dbReference>
<name>A0ABN0RQ77_9FLAO</name>
<dbReference type="InterPro" id="IPR006424">
    <property type="entry name" value="Glyceraldehyde-3-P_DH_1"/>
</dbReference>
<evidence type="ECO:0000256" key="4">
    <source>
        <dbReference type="ARBA" id="ARBA00023002"/>
    </source>
</evidence>
<dbReference type="InterPro" id="IPR020828">
    <property type="entry name" value="GlycerAld_3-P_DH_NAD(P)-bd"/>
</dbReference>
<evidence type="ECO:0000256" key="6">
    <source>
        <dbReference type="ARBA" id="ARBA00047698"/>
    </source>
</evidence>
<dbReference type="InterPro" id="IPR020831">
    <property type="entry name" value="GlycerAld/Erythrose_P_DH"/>
</dbReference>
<dbReference type="InterPro" id="IPR020830">
    <property type="entry name" value="GlycerAld_3-P_DH_AS"/>
</dbReference>
<dbReference type="InterPro" id="IPR020829">
    <property type="entry name" value="GlycerAld_3-P_DH_cat"/>
</dbReference>
<dbReference type="InterPro" id="IPR036291">
    <property type="entry name" value="NAD(P)-bd_dom_sf"/>
</dbReference>
<dbReference type="CDD" id="cd05214">
    <property type="entry name" value="GAPDH_I_N"/>
    <property type="match status" value="1"/>
</dbReference>
<dbReference type="RefSeq" id="WP_013622158.1">
    <property type="nucleotide sequence ID" value="NZ_ARZX01000006.1"/>
</dbReference>
<feature type="domain" description="Glyceraldehyde 3-phosphate dehydrogenase NAD(P) binding" evidence="9">
    <location>
        <begin position="4"/>
        <end position="151"/>
    </location>
</feature>
<evidence type="ECO:0000313" key="11">
    <source>
        <dbReference type="Proteomes" id="UP000019275"/>
    </source>
</evidence>